<feature type="region of interest" description="Disordered" evidence="1">
    <location>
        <begin position="513"/>
        <end position="606"/>
    </location>
</feature>
<dbReference type="Pfam" id="PF24681">
    <property type="entry name" value="Kelch_KLHDC2_KLHL20_DRC7"/>
    <property type="match status" value="1"/>
</dbReference>
<name>A0A292Q908_9PEZI</name>
<dbReference type="Gene3D" id="2.120.10.80">
    <property type="entry name" value="Kelch-type beta propeller"/>
    <property type="match status" value="1"/>
</dbReference>
<keyword evidence="2" id="KW-1133">Transmembrane helix</keyword>
<dbReference type="InterPro" id="IPR011043">
    <property type="entry name" value="Gal_Oxase/kelch_b-propeller"/>
</dbReference>
<evidence type="ECO:0000313" key="3">
    <source>
        <dbReference type="EMBL" id="CUS15197.1"/>
    </source>
</evidence>
<dbReference type="Proteomes" id="UP001412239">
    <property type="component" value="Unassembled WGS sequence"/>
</dbReference>
<evidence type="ECO:0000256" key="1">
    <source>
        <dbReference type="SAM" id="MobiDB-lite"/>
    </source>
</evidence>
<dbReference type="AlphaFoldDB" id="A0A292Q908"/>
<organism evidence="3 4">
    <name type="scientific">Tuber aestivum</name>
    <name type="common">summer truffle</name>
    <dbReference type="NCBI Taxonomy" id="59557"/>
    <lineage>
        <taxon>Eukaryota</taxon>
        <taxon>Fungi</taxon>
        <taxon>Dikarya</taxon>
        <taxon>Ascomycota</taxon>
        <taxon>Pezizomycotina</taxon>
        <taxon>Pezizomycetes</taxon>
        <taxon>Pezizales</taxon>
        <taxon>Tuberaceae</taxon>
        <taxon>Tuber</taxon>
    </lineage>
</organism>
<keyword evidence="2" id="KW-0472">Membrane</keyword>
<keyword evidence="2" id="KW-0812">Transmembrane</keyword>
<evidence type="ECO:0000256" key="2">
    <source>
        <dbReference type="SAM" id="Phobius"/>
    </source>
</evidence>
<accession>A0A292Q908</accession>
<dbReference type="PANTHER" id="PTHR23244:SF497">
    <property type="entry name" value="WALL ANCHORED PROTEIN, PUTATIVE-RELATED"/>
    <property type="match status" value="1"/>
</dbReference>
<dbReference type="InterPro" id="IPR015915">
    <property type="entry name" value="Kelch-typ_b-propeller"/>
</dbReference>
<keyword evidence="4" id="KW-1185">Reference proteome</keyword>
<feature type="compositionally biased region" description="Low complexity" evidence="1">
    <location>
        <begin position="594"/>
        <end position="606"/>
    </location>
</feature>
<sequence>MIYPPWKPVQYTIDTERGENDLAVAGGGLWSTYQTIQNNLYLYDGLPTKDVSLDLPSTLLSYDIESKHWSTKRVYPETDGERPLRFSRGTSVEVPDASGKSFYIGGVRMYHNASIGAEESWYYPVKQQVVGMAVRNGEFDKRFEGMTRGRKTIGAAVTYIPYGEEGSLITIGGTDEGSDRARKEEAWIYDIKSKKWHVQETTGTGPWERMGACAVSAYDHETHTTQVFLYGDGSGSRLFGMDDKSFMGDLFVLQLPSFQWFAYNDRANAPAARTRHTCHVINDKQMLILGGGRNDTLSANKGLKETCTWDEMSVLDMTLLEWQQEYRPTSVPYTIPEDVKKSSMFQGRIVQEPATGWSSPDLQVLFQAGDSGLVEAVPVAEDKIAGLKKPVFIGIISVVGSSLVLLLAVFRICLRKRRKEKKRRIVDANPVAWHLGPQDMTMISPGMASVPSHQPYDPNLPITQTRDKDLYHLPPGAGHTTGPALPAEMSSEGELERVEIAGTSVRYELPTTVVTSPRSPPAEYIHPASRDGYTPLCPHSEASSPVSHGIMRPVSEIEDLGLDTNADPSAGLPGSDHVRTSAESAFSEGNVDETSTSGGSPKGSTE</sequence>
<gene>
    <name evidence="3" type="ORF">GSTUAT00000664001</name>
</gene>
<dbReference type="SUPFAM" id="SSF50965">
    <property type="entry name" value="Galactose oxidase, central domain"/>
    <property type="match status" value="1"/>
</dbReference>
<protein>
    <recommendedName>
        <fullName evidence="5">Kelch repeat protein</fullName>
    </recommendedName>
</protein>
<reference evidence="3" key="1">
    <citation type="submission" date="2015-10" db="EMBL/GenBank/DDBJ databases">
        <authorList>
            <person name="Regsiter A."/>
            <person name="william w."/>
        </authorList>
    </citation>
    <scope>NUCLEOTIDE SEQUENCE</scope>
    <source>
        <strain evidence="3">Montdore</strain>
    </source>
</reference>
<dbReference type="EMBL" id="LN890949">
    <property type="protein sequence ID" value="CUS15197.1"/>
    <property type="molecule type" value="Genomic_DNA"/>
</dbReference>
<feature type="transmembrane region" description="Helical" evidence="2">
    <location>
        <begin position="391"/>
        <end position="414"/>
    </location>
</feature>
<proteinExistence type="predicted"/>
<evidence type="ECO:0000313" key="4">
    <source>
        <dbReference type="Proteomes" id="UP001412239"/>
    </source>
</evidence>
<evidence type="ECO:0008006" key="5">
    <source>
        <dbReference type="Google" id="ProtNLM"/>
    </source>
</evidence>
<dbReference type="PANTHER" id="PTHR23244">
    <property type="entry name" value="KELCH REPEAT DOMAIN"/>
    <property type="match status" value="1"/>
</dbReference>